<feature type="region of interest" description="Disordered" evidence="1">
    <location>
        <begin position="20"/>
        <end position="58"/>
    </location>
</feature>
<evidence type="ECO:0000313" key="2">
    <source>
        <dbReference type="EMBL" id="KGA93264.1"/>
    </source>
</evidence>
<evidence type="ECO:0000256" key="1">
    <source>
        <dbReference type="SAM" id="MobiDB-lite"/>
    </source>
</evidence>
<protein>
    <submittedName>
        <fullName evidence="2">Uncharacterized protein</fullName>
    </submittedName>
</protein>
<dbReference type="Proteomes" id="UP000029452">
    <property type="component" value="Unassembled WGS sequence"/>
</dbReference>
<name>A0A094X3W3_9BACT</name>
<reference evidence="2 3" key="1">
    <citation type="submission" date="2014-06" db="EMBL/GenBank/DDBJ databases">
        <title>Draft genome sequence of iron oxidizing acidophile Leptospirillum ferriphilum DSM14647.</title>
        <authorList>
            <person name="Cardenas J.P."/>
            <person name="Lazcano M."/>
            <person name="Ossandon F.J."/>
            <person name="Corbett M."/>
            <person name="Holmes D.S."/>
            <person name="Watkin E."/>
        </authorList>
    </citation>
    <scope>NUCLEOTIDE SEQUENCE [LARGE SCALE GENOMIC DNA]</scope>
    <source>
        <strain evidence="2 3">DSM 14647</strain>
    </source>
</reference>
<comment type="caution">
    <text evidence="2">The sequence shown here is derived from an EMBL/GenBank/DDBJ whole genome shotgun (WGS) entry which is preliminary data.</text>
</comment>
<accession>A0A094X3W3</accession>
<sequence>MFSGAVNVVSGSVVRDVRERRAGRGNKKTRGLIPRDSRGGIGQDFPEMGRPAKMHGKEETHRFSLLANTRRQQKPKPMLFPGRENLLLAPFLTSSKGITPGGTESTRKQARKAWFRCKISSPGC</sequence>
<organism evidence="2 3">
    <name type="scientific">Leptospirillum ferriphilum</name>
    <dbReference type="NCBI Taxonomy" id="178606"/>
    <lineage>
        <taxon>Bacteria</taxon>
        <taxon>Pseudomonadati</taxon>
        <taxon>Nitrospirota</taxon>
        <taxon>Nitrospiria</taxon>
        <taxon>Nitrospirales</taxon>
        <taxon>Nitrospiraceae</taxon>
        <taxon>Leptospirillum</taxon>
    </lineage>
</organism>
<proteinExistence type="predicted"/>
<gene>
    <name evidence="2" type="ORF">LptCag_0300</name>
</gene>
<dbReference type="EMBL" id="JPGK01000007">
    <property type="protein sequence ID" value="KGA93264.1"/>
    <property type="molecule type" value="Genomic_DNA"/>
</dbReference>
<evidence type="ECO:0000313" key="3">
    <source>
        <dbReference type="Proteomes" id="UP000029452"/>
    </source>
</evidence>
<dbReference type="AlphaFoldDB" id="A0A094X3W3"/>